<feature type="region of interest" description="Disordered" evidence="2">
    <location>
        <begin position="400"/>
        <end position="422"/>
    </location>
</feature>
<protein>
    <submittedName>
        <fullName evidence="4">Putative nucleolar rnase</fullName>
    </submittedName>
</protein>
<feature type="region of interest" description="Disordered" evidence="2">
    <location>
        <begin position="244"/>
        <end position="264"/>
    </location>
</feature>
<dbReference type="GO" id="GO:0030422">
    <property type="term" value="P:siRNA processing"/>
    <property type="evidence" value="ECO:0007669"/>
    <property type="project" value="TreeGrafter"/>
</dbReference>
<dbReference type="SMART" id="SM00535">
    <property type="entry name" value="RIBOc"/>
    <property type="match status" value="1"/>
</dbReference>
<name>A0A0G2GNR4_PHACM</name>
<feature type="compositionally biased region" description="Basic and acidic residues" evidence="2">
    <location>
        <begin position="66"/>
        <end position="80"/>
    </location>
</feature>
<dbReference type="PROSITE" id="PS50142">
    <property type="entry name" value="RNASE_3_2"/>
    <property type="match status" value="1"/>
</dbReference>
<feature type="compositionally biased region" description="Polar residues" evidence="2">
    <location>
        <begin position="39"/>
        <end position="52"/>
    </location>
</feature>
<proteinExistence type="predicted"/>
<dbReference type="Gene3D" id="1.10.1520.10">
    <property type="entry name" value="Ribonuclease III domain"/>
    <property type="match status" value="1"/>
</dbReference>
<evidence type="ECO:0000256" key="1">
    <source>
        <dbReference type="ARBA" id="ARBA00022801"/>
    </source>
</evidence>
<sequence>MAYKRKAEDLRGYASDHQSKRQAPRYEHHERRELREKQATNNLLSLISPSSRHNPHPHTSPSEPPPRPREPPTRPKERTAISKSSTNLAPAPSIKDPKLETAVFTHQGNLSAQSNRNHSISYERLEFIGDAYIELIATRLLWNLYPNITTGRLAQLRDQLVKNETLAEYSVHYGFDIRIDIPKIIFNDRNLSKEKTLTKIKGDIFEAYVAAIILSDPVDGFSTAETWLHDLWKRKLGLLIPDVSSSTSTPPSYPSATKSSIPPMPSQANITPIAAYTNIPSLISQTDMSAKETLRARIGYRGLKVLYLDEKPPQQIAPGQIHFYIGLYLQDDNTTAAKNPSTTADTTTLPRKLAWGIGLNKKIAGNEAASRVLENETLMEELVERKRVVDEERMKFKFKIVAGEDSGPRENEEEKDDDEKGK</sequence>
<dbReference type="GO" id="GO:0005634">
    <property type="term" value="C:nucleus"/>
    <property type="evidence" value="ECO:0007669"/>
    <property type="project" value="TreeGrafter"/>
</dbReference>
<evidence type="ECO:0000313" key="5">
    <source>
        <dbReference type="Proteomes" id="UP000053317"/>
    </source>
</evidence>
<dbReference type="GO" id="GO:0004525">
    <property type="term" value="F:ribonuclease III activity"/>
    <property type="evidence" value="ECO:0007669"/>
    <property type="project" value="InterPro"/>
</dbReference>
<feature type="compositionally biased region" description="Basic and acidic residues" evidence="2">
    <location>
        <begin position="24"/>
        <end position="38"/>
    </location>
</feature>
<feature type="compositionally biased region" description="Basic and acidic residues" evidence="2">
    <location>
        <begin position="1"/>
        <end position="11"/>
    </location>
</feature>
<keyword evidence="1" id="KW-0378">Hydrolase</keyword>
<dbReference type="Gene3D" id="3.30.160.20">
    <property type="match status" value="1"/>
</dbReference>
<reference evidence="4 5" key="2">
    <citation type="submission" date="2015-05" db="EMBL/GenBank/DDBJ databases">
        <authorList>
            <person name="Morales-Cruz A."/>
            <person name="Amrine K.C."/>
            <person name="Cantu D."/>
        </authorList>
    </citation>
    <scope>NUCLEOTIDE SEQUENCE [LARGE SCALE GENOMIC DNA]</scope>
    <source>
        <strain evidence="4">UCRPC4</strain>
    </source>
</reference>
<dbReference type="Pfam" id="PF00636">
    <property type="entry name" value="Ribonuclease_3"/>
    <property type="match status" value="1"/>
</dbReference>
<reference evidence="4 5" key="1">
    <citation type="submission" date="2015-05" db="EMBL/GenBank/DDBJ databases">
        <title>Distinctive expansion of gene families associated with plant cell wall degradation and secondary metabolism in the genomes of grapevine trunk pathogens.</title>
        <authorList>
            <person name="Lawrence D.P."/>
            <person name="Travadon R."/>
            <person name="Rolshausen P.E."/>
            <person name="Baumgartner K."/>
        </authorList>
    </citation>
    <scope>NUCLEOTIDE SEQUENCE [LARGE SCALE GENOMIC DNA]</scope>
    <source>
        <strain evidence="4">UCRPC4</strain>
    </source>
</reference>
<gene>
    <name evidence="4" type="ORF">UCRPC4_g04929</name>
</gene>
<organism evidence="4 5">
    <name type="scientific">Phaeomoniella chlamydospora</name>
    <name type="common">Phaeoacremonium chlamydosporum</name>
    <dbReference type="NCBI Taxonomy" id="158046"/>
    <lineage>
        <taxon>Eukaryota</taxon>
        <taxon>Fungi</taxon>
        <taxon>Dikarya</taxon>
        <taxon>Ascomycota</taxon>
        <taxon>Pezizomycotina</taxon>
        <taxon>Eurotiomycetes</taxon>
        <taxon>Chaetothyriomycetidae</taxon>
        <taxon>Phaeomoniellales</taxon>
        <taxon>Phaeomoniellaceae</taxon>
        <taxon>Phaeomoniella</taxon>
    </lineage>
</organism>
<evidence type="ECO:0000313" key="4">
    <source>
        <dbReference type="EMBL" id="KKY18460.1"/>
    </source>
</evidence>
<dbReference type="SUPFAM" id="SSF69065">
    <property type="entry name" value="RNase III domain-like"/>
    <property type="match status" value="1"/>
</dbReference>
<dbReference type="Proteomes" id="UP000053317">
    <property type="component" value="Unassembled WGS sequence"/>
</dbReference>
<feature type="compositionally biased region" description="Low complexity" evidence="2">
    <location>
        <begin position="244"/>
        <end position="260"/>
    </location>
</feature>
<keyword evidence="5" id="KW-1185">Reference proteome</keyword>
<dbReference type="InterPro" id="IPR000999">
    <property type="entry name" value="RNase_III_dom"/>
</dbReference>
<evidence type="ECO:0000259" key="3">
    <source>
        <dbReference type="PROSITE" id="PS50142"/>
    </source>
</evidence>
<dbReference type="InterPro" id="IPR036389">
    <property type="entry name" value="RNase_III_sf"/>
</dbReference>
<dbReference type="AlphaFoldDB" id="A0A0G2GNR4"/>
<dbReference type="EMBL" id="LCWF01000121">
    <property type="protein sequence ID" value="KKY18460.1"/>
    <property type="molecule type" value="Genomic_DNA"/>
</dbReference>
<dbReference type="CDD" id="cd00593">
    <property type="entry name" value="RIBOc"/>
    <property type="match status" value="1"/>
</dbReference>
<evidence type="ECO:0000256" key="2">
    <source>
        <dbReference type="SAM" id="MobiDB-lite"/>
    </source>
</evidence>
<dbReference type="PANTHER" id="PTHR14950">
    <property type="entry name" value="DICER-RELATED"/>
    <property type="match status" value="1"/>
</dbReference>
<feature type="compositionally biased region" description="Basic and acidic residues" evidence="2">
    <location>
        <begin position="406"/>
        <end position="422"/>
    </location>
</feature>
<dbReference type="OrthoDB" id="2392202at2759"/>
<feature type="domain" description="RNase III" evidence="3">
    <location>
        <begin position="94"/>
        <end position="217"/>
    </location>
</feature>
<accession>A0A0G2GNR4</accession>
<dbReference type="PANTHER" id="PTHR14950:SF37">
    <property type="entry name" value="ENDORIBONUCLEASE DICER"/>
    <property type="match status" value="1"/>
</dbReference>
<dbReference type="GO" id="GO:0003723">
    <property type="term" value="F:RNA binding"/>
    <property type="evidence" value="ECO:0007669"/>
    <property type="project" value="TreeGrafter"/>
</dbReference>
<dbReference type="GO" id="GO:0005737">
    <property type="term" value="C:cytoplasm"/>
    <property type="evidence" value="ECO:0007669"/>
    <property type="project" value="TreeGrafter"/>
</dbReference>
<dbReference type="SUPFAM" id="SSF54768">
    <property type="entry name" value="dsRNA-binding domain-like"/>
    <property type="match status" value="1"/>
</dbReference>
<comment type="caution">
    <text evidence="4">The sequence shown here is derived from an EMBL/GenBank/DDBJ whole genome shotgun (WGS) entry which is preliminary data.</text>
</comment>
<feature type="region of interest" description="Disordered" evidence="2">
    <location>
        <begin position="1"/>
        <end position="95"/>
    </location>
</feature>